<dbReference type="InterPro" id="IPR005186">
    <property type="entry name" value="FlaG"/>
</dbReference>
<evidence type="ECO:0000313" key="3">
    <source>
        <dbReference type="EMBL" id="CAH0539084.1"/>
    </source>
</evidence>
<comment type="caution">
    <text evidence="3">The sequence shown here is derived from an EMBL/GenBank/DDBJ whole genome shotgun (WGS) entry which is preliminary data.</text>
</comment>
<name>A0ABM9A315_9VIBR</name>
<keyword evidence="4" id="KW-1185">Reference proteome</keyword>
<feature type="coiled-coil region" evidence="1">
    <location>
        <begin position="51"/>
        <end position="78"/>
    </location>
</feature>
<organism evidence="3 4">
    <name type="scientific">Vibrio marisflavi CECT 7928</name>
    <dbReference type="NCBI Taxonomy" id="634439"/>
    <lineage>
        <taxon>Bacteria</taxon>
        <taxon>Pseudomonadati</taxon>
        <taxon>Pseudomonadota</taxon>
        <taxon>Gammaproteobacteria</taxon>
        <taxon>Vibrionales</taxon>
        <taxon>Vibrionaceae</taxon>
        <taxon>Vibrio</taxon>
    </lineage>
</organism>
<proteinExistence type="predicted"/>
<sequence>MEIPSNTSNIQPYGSQSGIKFASENDNAQRTSSQKEGVEVASEVNQRHTKSVEAAIDLAQQRERLNKAERAKMMEQMNDFLSSINTGLSFRVDEESGRDVVTIYDESTGDVIRQIPEEEILEVLRRLKTQSGRFSSGLLNDKV</sequence>
<dbReference type="NCBIfam" id="NF006465">
    <property type="entry name" value="PRK08868.1"/>
    <property type="match status" value="1"/>
</dbReference>
<feature type="region of interest" description="Disordered" evidence="2">
    <location>
        <begin position="1"/>
        <end position="46"/>
    </location>
</feature>
<accession>A0ABM9A315</accession>
<evidence type="ECO:0000256" key="2">
    <source>
        <dbReference type="SAM" id="MobiDB-lite"/>
    </source>
</evidence>
<dbReference type="SUPFAM" id="SSF160214">
    <property type="entry name" value="FlaG-like"/>
    <property type="match status" value="1"/>
</dbReference>
<dbReference type="RefSeq" id="WP_237361207.1">
    <property type="nucleotide sequence ID" value="NZ_CAKLDM010000002.1"/>
</dbReference>
<protein>
    <recommendedName>
        <fullName evidence="5">Flagellar protein FlaG</fullName>
    </recommendedName>
</protein>
<dbReference type="Pfam" id="PF03646">
    <property type="entry name" value="FlaG"/>
    <property type="match status" value="1"/>
</dbReference>
<dbReference type="Gene3D" id="3.30.160.170">
    <property type="entry name" value="FlaG-like"/>
    <property type="match status" value="1"/>
</dbReference>
<evidence type="ECO:0000313" key="4">
    <source>
        <dbReference type="Proteomes" id="UP000838748"/>
    </source>
</evidence>
<reference evidence="3" key="1">
    <citation type="submission" date="2021-11" db="EMBL/GenBank/DDBJ databases">
        <authorList>
            <person name="Rodrigo-Torres L."/>
            <person name="Arahal R. D."/>
            <person name="Lucena T."/>
        </authorList>
    </citation>
    <scope>NUCLEOTIDE SEQUENCE</scope>
    <source>
        <strain evidence="3">CECT 7928</strain>
    </source>
</reference>
<dbReference type="InterPro" id="IPR035924">
    <property type="entry name" value="FlaG-like_sf"/>
</dbReference>
<dbReference type="PANTHER" id="PTHR37166">
    <property type="entry name" value="PROTEIN FLAG"/>
    <property type="match status" value="1"/>
</dbReference>
<evidence type="ECO:0008006" key="5">
    <source>
        <dbReference type="Google" id="ProtNLM"/>
    </source>
</evidence>
<dbReference type="EMBL" id="CAKLDM010000002">
    <property type="protein sequence ID" value="CAH0539084.1"/>
    <property type="molecule type" value="Genomic_DNA"/>
</dbReference>
<dbReference type="PANTHER" id="PTHR37166:SF1">
    <property type="entry name" value="PROTEIN FLAG"/>
    <property type="match status" value="1"/>
</dbReference>
<dbReference type="Proteomes" id="UP000838748">
    <property type="component" value="Unassembled WGS sequence"/>
</dbReference>
<gene>
    <name evidence="3" type="ORF">VMF7928_01882</name>
</gene>
<feature type="compositionally biased region" description="Polar residues" evidence="2">
    <location>
        <begin position="1"/>
        <end position="35"/>
    </location>
</feature>
<keyword evidence="1" id="KW-0175">Coiled coil</keyword>
<evidence type="ECO:0000256" key="1">
    <source>
        <dbReference type="SAM" id="Coils"/>
    </source>
</evidence>